<dbReference type="InterPro" id="IPR016315">
    <property type="entry name" value="Protohaem_IX_farnesylTrfase_mt"/>
</dbReference>
<reference evidence="14" key="1">
    <citation type="submission" date="2019-03" db="EMBL/GenBank/DDBJ databases">
        <authorList>
            <person name="Finoshin A."/>
            <person name="Adameyko K."/>
            <person name="Georgiev A."/>
            <person name="Kravchuk O."/>
            <person name="Mikhailov V."/>
            <person name="Gusev O."/>
            <person name="Lyupina Y."/>
            <person name="Shagimardanova E."/>
        </authorList>
    </citation>
    <scope>NUCLEOTIDE SEQUENCE</scope>
</reference>
<evidence type="ECO:0000313" key="14">
    <source>
        <dbReference type="EMBL" id="QFP40043.1"/>
    </source>
</evidence>
<keyword evidence="3 12" id="KW-0808">Transferase</keyword>
<dbReference type="FunFam" id="1.10.357.140:FF:000004">
    <property type="entry name" value="Protoheme IX farnesyltransferase, mitochondrial"/>
    <property type="match status" value="1"/>
</dbReference>
<feature type="transmembrane region" description="Helical" evidence="13">
    <location>
        <begin position="306"/>
        <end position="323"/>
    </location>
</feature>
<dbReference type="PIRSF" id="PIRSF001773">
    <property type="entry name" value="COX10"/>
    <property type="match status" value="1"/>
</dbReference>
<dbReference type="EC" id="2.5.1.-" evidence="12"/>
<dbReference type="GO" id="GO:0008495">
    <property type="term" value="F:protoheme IX farnesyltransferase activity"/>
    <property type="evidence" value="ECO:0007669"/>
    <property type="project" value="UniProtKB-EC"/>
</dbReference>
<dbReference type="AlphaFoldDB" id="A0A5J6YJ41"/>
<dbReference type="HAMAP" id="MF_00154">
    <property type="entry name" value="CyoE_CtaB"/>
    <property type="match status" value="1"/>
</dbReference>
<keyword evidence="7 12" id="KW-0496">Mitochondrion</keyword>
<proteinExistence type="evidence at transcript level"/>
<dbReference type="InterPro" id="IPR006369">
    <property type="entry name" value="Protohaem_IX_farnesylTrfase"/>
</dbReference>
<comment type="similarity">
    <text evidence="12">Belongs to the ubiA prenyltransferase family.</text>
</comment>
<gene>
    <name evidence="14" type="primary">COX10</name>
</gene>
<evidence type="ECO:0000256" key="8">
    <source>
        <dbReference type="ARBA" id="ARBA00023133"/>
    </source>
</evidence>
<dbReference type="EMBL" id="MK716284">
    <property type="protein sequence ID" value="QFP40043.1"/>
    <property type="molecule type" value="mRNA"/>
</dbReference>
<keyword evidence="9 12" id="KW-0472">Membrane</keyword>
<protein>
    <recommendedName>
        <fullName evidence="2 12">Protoheme IX farnesyltransferase, mitochondrial</fullName>
        <ecNumber evidence="12">2.5.1.-</ecNumber>
    </recommendedName>
    <alternativeName>
        <fullName evidence="10 12">Heme O synthase</fullName>
    </alternativeName>
</protein>
<organism evidence="14">
    <name type="scientific">Halisarca dujardinii</name>
    <name type="common">Dujardin's slime sponge</name>
    <dbReference type="NCBI Taxonomy" id="2583056"/>
    <lineage>
        <taxon>Eukaryota</taxon>
        <taxon>Metazoa</taxon>
        <taxon>Porifera</taxon>
        <taxon>Demospongiae</taxon>
        <taxon>Verongimorpha</taxon>
        <taxon>Chondrillida</taxon>
        <taxon>Halisarcidae</taxon>
        <taxon>Halisarca</taxon>
    </lineage>
</organism>
<dbReference type="InterPro" id="IPR000537">
    <property type="entry name" value="UbiA_prenyltransferase"/>
</dbReference>
<keyword evidence="5" id="KW-0809">Transit peptide</keyword>
<dbReference type="GO" id="GO:0006784">
    <property type="term" value="P:heme A biosynthetic process"/>
    <property type="evidence" value="ECO:0007669"/>
    <property type="project" value="TreeGrafter"/>
</dbReference>
<dbReference type="NCBIfam" id="TIGR01473">
    <property type="entry name" value="cyoE_ctaB"/>
    <property type="match status" value="1"/>
</dbReference>
<evidence type="ECO:0000256" key="7">
    <source>
        <dbReference type="ARBA" id="ARBA00023128"/>
    </source>
</evidence>
<keyword evidence="8 12" id="KW-0350">Heme biosynthesis</keyword>
<evidence type="ECO:0000256" key="9">
    <source>
        <dbReference type="ARBA" id="ARBA00023136"/>
    </source>
</evidence>
<feature type="transmembrane region" description="Helical" evidence="13">
    <location>
        <begin position="361"/>
        <end position="378"/>
    </location>
</feature>
<evidence type="ECO:0000256" key="5">
    <source>
        <dbReference type="ARBA" id="ARBA00022946"/>
    </source>
</evidence>
<dbReference type="PANTHER" id="PTHR43448">
    <property type="entry name" value="PROTOHEME IX FARNESYLTRANSFERASE, MITOCHONDRIAL"/>
    <property type="match status" value="1"/>
</dbReference>
<evidence type="ECO:0000256" key="11">
    <source>
        <dbReference type="ARBA" id="ARBA00047690"/>
    </source>
</evidence>
<evidence type="ECO:0000256" key="1">
    <source>
        <dbReference type="ARBA" id="ARBA00004225"/>
    </source>
</evidence>
<sequence length="393" mass="43406">MAAVRNCFTAGRRSNPCDLLTYSKMMSLRNMQRQFRKFKTTVQSQEVMMHENGIKTHNLLRERPLVVAAASVDVTELLKQQSRQPAPHLVEEASRNGLSVWQLPSCYMKLSKYRLTALVVTTTLGGYMMAPGSLDLSTLAFALAGTTLCSASANTINQWLEIPYDSLMNRTKNRPLVRKIISPAHALLFGLGSGAVGVAVLAGLVNPATGLLGGLTILLYTTVYTPMKRFSIANTWVGAVVGAVPPVMGWTACVGEVNPGALVMAAILYAWQFPHFNALSWSVKGDYAKGGYKMMALSHPELCKRVALRYSLLLVPICTAAPLCDLTTWWFAADTLPVNGYLIFLAWKFYKDANFKTAKKLFYFSLVHLPLLMGFLFINKKSWQSSSDETKQI</sequence>
<evidence type="ECO:0000256" key="10">
    <source>
        <dbReference type="ARBA" id="ARBA00030253"/>
    </source>
</evidence>
<evidence type="ECO:0000256" key="2">
    <source>
        <dbReference type="ARBA" id="ARBA00016335"/>
    </source>
</evidence>
<dbReference type="PROSITE" id="PS00943">
    <property type="entry name" value="UBIA"/>
    <property type="match status" value="1"/>
</dbReference>
<dbReference type="Gene3D" id="1.10.357.140">
    <property type="entry name" value="UbiA prenyltransferase"/>
    <property type="match status" value="1"/>
</dbReference>
<dbReference type="GO" id="GO:0031966">
    <property type="term" value="C:mitochondrial membrane"/>
    <property type="evidence" value="ECO:0007669"/>
    <property type="project" value="UniProtKB-SubCell"/>
</dbReference>
<dbReference type="CDD" id="cd13957">
    <property type="entry name" value="PT_UbiA_Cox10"/>
    <property type="match status" value="1"/>
</dbReference>
<keyword evidence="4 13" id="KW-0812">Transmembrane</keyword>
<name>A0A5J6YJ41_HALDU</name>
<evidence type="ECO:0000256" key="13">
    <source>
        <dbReference type="SAM" id="Phobius"/>
    </source>
</evidence>
<evidence type="ECO:0000256" key="12">
    <source>
        <dbReference type="PIRNR" id="PIRNR001773"/>
    </source>
</evidence>
<evidence type="ECO:0000256" key="4">
    <source>
        <dbReference type="ARBA" id="ARBA00022692"/>
    </source>
</evidence>
<comment type="function">
    <text evidence="12">Converts protoheme IX and farnesyl diphosphate to heme O.</text>
</comment>
<dbReference type="InterPro" id="IPR044878">
    <property type="entry name" value="UbiA_sf"/>
</dbReference>
<keyword evidence="6 13" id="KW-1133">Transmembrane helix</keyword>
<feature type="transmembrane region" description="Helical" evidence="13">
    <location>
        <begin position="180"/>
        <end position="202"/>
    </location>
</feature>
<feature type="transmembrane region" description="Helical" evidence="13">
    <location>
        <begin position="136"/>
        <end position="160"/>
    </location>
</feature>
<feature type="transmembrane region" description="Helical" evidence="13">
    <location>
        <begin position="113"/>
        <end position="130"/>
    </location>
</feature>
<evidence type="ECO:0000256" key="6">
    <source>
        <dbReference type="ARBA" id="ARBA00022989"/>
    </source>
</evidence>
<evidence type="ECO:0000256" key="3">
    <source>
        <dbReference type="ARBA" id="ARBA00022679"/>
    </source>
</evidence>
<feature type="transmembrane region" description="Helical" evidence="13">
    <location>
        <begin position="329"/>
        <end position="349"/>
    </location>
</feature>
<accession>A0A5J6YJ41</accession>
<dbReference type="InterPro" id="IPR030470">
    <property type="entry name" value="UbiA_prenylTrfase_CS"/>
</dbReference>
<comment type="catalytic activity">
    <reaction evidence="11">
        <text>heme b + (2E,6E)-farnesyl diphosphate + H2O = Fe(II)-heme o + diphosphate</text>
        <dbReference type="Rhea" id="RHEA:28070"/>
        <dbReference type="ChEBI" id="CHEBI:15377"/>
        <dbReference type="ChEBI" id="CHEBI:33019"/>
        <dbReference type="ChEBI" id="CHEBI:60344"/>
        <dbReference type="ChEBI" id="CHEBI:60530"/>
        <dbReference type="ChEBI" id="CHEBI:175763"/>
        <dbReference type="EC" id="2.5.1.141"/>
    </reaction>
</comment>
<dbReference type="PANTHER" id="PTHR43448:SF2">
    <property type="entry name" value="PROTOHEME IX FARNESYLTRANSFERASE, MITOCHONDRIAL"/>
    <property type="match status" value="1"/>
</dbReference>
<feature type="transmembrane region" description="Helical" evidence="13">
    <location>
        <begin position="208"/>
        <end position="227"/>
    </location>
</feature>
<comment type="subcellular location">
    <subcellularLocation>
        <location evidence="1">Mitochondrion membrane</location>
        <topology evidence="1">Multi-pass membrane protein</topology>
    </subcellularLocation>
</comment>
<dbReference type="Pfam" id="PF01040">
    <property type="entry name" value="UbiA"/>
    <property type="match status" value="1"/>
</dbReference>